<protein>
    <submittedName>
        <fullName evidence="2">Glycosyl transferase family 1</fullName>
    </submittedName>
</protein>
<keyword evidence="2" id="KW-0808">Transferase</keyword>
<dbReference type="GO" id="GO:0016757">
    <property type="term" value="F:glycosyltransferase activity"/>
    <property type="evidence" value="ECO:0007669"/>
    <property type="project" value="InterPro"/>
</dbReference>
<feature type="domain" description="Glycosyl transferase family 1" evidence="1">
    <location>
        <begin position="215"/>
        <end position="425"/>
    </location>
</feature>
<comment type="caution">
    <text evidence="2">The sequence shown here is derived from an EMBL/GenBank/DDBJ whole genome shotgun (WGS) entry which is preliminary data.</text>
</comment>
<dbReference type="InterPro" id="IPR001296">
    <property type="entry name" value="Glyco_trans_1"/>
</dbReference>
<accession>A0A096CSH7</accession>
<dbReference type="RefSeq" id="WP_035165061.1">
    <property type="nucleotide sequence ID" value="NZ_AZTB01000099.1"/>
</dbReference>
<dbReference type="Gene3D" id="3.40.50.2000">
    <property type="entry name" value="Glycogen Phosphorylase B"/>
    <property type="match status" value="2"/>
</dbReference>
<dbReference type="AlphaFoldDB" id="A0A096CSH7"/>
<organism evidence="2 3">
    <name type="scientific">Caloranaerobacter azorensis H53214</name>
    <dbReference type="NCBI Taxonomy" id="1156417"/>
    <lineage>
        <taxon>Bacteria</taxon>
        <taxon>Bacillati</taxon>
        <taxon>Bacillota</taxon>
        <taxon>Tissierellia</taxon>
        <taxon>Tissierellales</taxon>
        <taxon>Thermohalobacteraceae</taxon>
        <taxon>Caloranaerobacter</taxon>
    </lineage>
</organism>
<evidence type="ECO:0000313" key="3">
    <source>
        <dbReference type="Proteomes" id="UP000029622"/>
    </source>
</evidence>
<name>A0A096CSH7_9FIRM</name>
<dbReference type="PANTHER" id="PTHR12526">
    <property type="entry name" value="GLYCOSYLTRANSFERASE"/>
    <property type="match status" value="1"/>
</dbReference>
<gene>
    <name evidence="2" type="ORF">Y919_11790</name>
</gene>
<dbReference type="Pfam" id="PF00534">
    <property type="entry name" value="Glycos_transf_1"/>
    <property type="match status" value="1"/>
</dbReference>
<evidence type="ECO:0000259" key="1">
    <source>
        <dbReference type="Pfam" id="PF00534"/>
    </source>
</evidence>
<evidence type="ECO:0000313" key="2">
    <source>
        <dbReference type="EMBL" id="KGG79479.1"/>
    </source>
</evidence>
<proteinExistence type="predicted"/>
<dbReference type="Proteomes" id="UP000029622">
    <property type="component" value="Unassembled WGS sequence"/>
</dbReference>
<dbReference type="SUPFAM" id="SSF53756">
    <property type="entry name" value="UDP-Glycosyltransferase/glycogen phosphorylase"/>
    <property type="match status" value="1"/>
</dbReference>
<dbReference type="CDD" id="cd03801">
    <property type="entry name" value="GT4_PimA-like"/>
    <property type="match status" value="1"/>
</dbReference>
<dbReference type="PANTHER" id="PTHR12526:SF628">
    <property type="entry name" value="MANNOSYLGLUCOSYLGLYCERATE SYNTHASE"/>
    <property type="match status" value="1"/>
</dbReference>
<reference evidence="2 3" key="1">
    <citation type="submission" date="2013-12" db="EMBL/GenBank/DDBJ databases">
        <title>Draft genome sequence of Caloranaerobacter sp. H53214.</title>
        <authorList>
            <person name="Jiang L.J."/>
            <person name="Shao Z.Z."/>
            <person name="Long M.N."/>
        </authorList>
    </citation>
    <scope>NUCLEOTIDE SEQUENCE [LARGE SCALE GENOMIC DNA]</scope>
    <source>
        <strain evidence="2 3">H53214</strain>
    </source>
</reference>
<sequence length="447" mass="52333">MNIALCHFRVGETDGVSLEMEKWKKVLEKMGHNVYLLAGSLGTTEGYIIPELHYKHELNDKFVRNAYDSLVDYKDEEDFKKEIMKFTKKIEDGLKQFIKEYKIDVLVPNNIWSLGWGIPAAIAINNVVKKMGVKCVAHHHDFYWERERYSKPTCKFIEEILEKYFPPKHELIKHVVINEIAKEEIKKRKGLDATIVPNVFNFDVPSWKVDEYNKDFRKSIGLKDNDILVLQATRITERKAIELAIDVVSELKKEENLKELFNKDLFDGRKFNEESRIVLVLAGLFESEGRYIELLKERAYRKNVELLFINDVIEHSRCEIDGKKCYSLWDAYVFADLITYPSILEGWGNQFLEGLFAKVPMIIYEYPVYKTDIKKKGFNVVSLGDTYSVENNGLVSIDENIIKRAAKECVELLTNSEYRNKFVEENFELGKKYFSYKSLEKILSRLF</sequence>
<dbReference type="STRING" id="1156417.Y919_11790"/>
<dbReference type="EMBL" id="AZTB01000099">
    <property type="protein sequence ID" value="KGG79479.1"/>
    <property type="molecule type" value="Genomic_DNA"/>
</dbReference>